<sequence length="78" mass="7833">MSSSSWTARACASSPGTVTPEMTRSPVVSTSARTQRGSGSSTGAEPDHEKRRMVPAGKTATVRGSALIAAATAAQPDG</sequence>
<dbReference type="Proteomes" id="UP000046947">
    <property type="component" value="Unassembled WGS sequence"/>
</dbReference>
<evidence type="ECO:0000313" key="2">
    <source>
        <dbReference type="EMBL" id="CFE49220.1"/>
    </source>
</evidence>
<evidence type="ECO:0000313" key="4">
    <source>
        <dbReference type="EMBL" id="COV50084.1"/>
    </source>
</evidence>
<evidence type="ECO:0000256" key="1">
    <source>
        <dbReference type="SAM" id="MobiDB-lite"/>
    </source>
</evidence>
<organism evidence="4 5">
    <name type="scientific">Mycobacterium tuberculosis</name>
    <dbReference type="NCBI Taxonomy" id="1773"/>
    <lineage>
        <taxon>Bacteria</taxon>
        <taxon>Bacillati</taxon>
        <taxon>Actinomycetota</taxon>
        <taxon>Actinomycetes</taxon>
        <taxon>Mycobacteriales</taxon>
        <taxon>Mycobacteriaceae</taxon>
        <taxon>Mycobacterium</taxon>
        <taxon>Mycobacterium tuberculosis complex</taxon>
    </lineage>
</organism>
<dbReference type="AlphaFoldDB" id="A0A655I4Z0"/>
<gene>
    <name evidence="4" type="ORF">ERS007679_01966</name>
    <name evidence="2" type="ORF">ERS007681_04635</name>
    <name evidence="3" type="ORF">ERS007688_04486</name>
</gene>
<dbReference type="EMBL" id="CFOE01001240">
    <property type="protein sequence ID" value="CFE49220.1"/>
    <property type="molecule type" value="Genomic_DNA"/>
</dbReference>
<evidence type="ECO:0000313" key="5">
    <source>
        <dbReference type="Proteomes" id="UP000045842"/>
    </source>
</evidence>
<evidence type="ECO:0000313" key="7">
    <source>
        <dbReference type="Proteomes" id="UP000048289"/>
    </source>
</evidence>
<dbReference type="EMBL" id="CFOH01001377">
    <property type="protein sequence ID" value="CFE84130.1"/>
    <property type="molecule type" value="Genomic_DNA"/>
</dbReference>
<evidence type="ECO:0000313" key="3">
    <source>
        <dbReference type="EMBL" id="CFE84130.1"/>
    </source>
</evidence>
<evidence type="ECO:0000313" key="6">
    <source>
        <dbReference type="Proteomes" id="UP000046947"/>
    </source>
</evidence>
<accession>A0A655I4Z0</accession>
<dbReference type="Proteomes" id="UP000045842">
    <property type="component" value="Unassembled WGS sequence"/>
</dbReference>
<protein>
    <submittedName>
        <fullName evidence="4">Uncharacterized protein</fullName>
    </submittedName>
</protein>
<proteinExistence type="predicted"/>
<name>A0A655I4Z0_MYCTX</name>
<feature type="compositionally biased region" description="Polar residues" evidence="1">
    <location>
        <begin position="14"/>
        <end position="43"/>
    </location>
</feature>
<dbReference type="EMBL" id="CSAD01000240">
    <property type="protein sequence ID" value="COV50084.1"/>
    <property type="molecule type" value="Genomic_DNA"/>
</dbReference>
<feature type="region of interest" description="Disordered" evidence="1">
    <location>
        <begin position="1"/>
        <end position="61"/>
    </location>
</feature>
<dbReference type="Proteomes" id="UP000048289">
    <property type="component" value="Unassembled WGS sequence"/>
</dbReference>
<reference evidence="5 6" key="1">
    <citation type="submission" date="2015-03" db="EMBL/GenBank/DDBJ databases">
        <authorList>
            <consortium name="Pathogen Informatics"/>
        </authorList>
    </citation>
    <scope>NUCLEOTIDE SEQUENCE [LARGE SCALE GENOMIC DNA]</scope>
    <source>
        <strain evidence="4 5">G09801536</strain>
        <strain evidence="2 7">G09901357</strain>
        <strain evidence="3 6">H09601792</strain>
    </source>
</reference>